<keyword evidence="1" id="KW-1133">Transmembrane helix</keyword>
<accession>A0AAD7NW89</accession>
<comment type="caution">
    <text evidence="2">The sequence shown here is derived from an EMBL/GenBank/DDBJ whole genome shotgun (WGS) entry which is preliminary data.</text>
</comment>
<evidence type="ECO:0000256" key="1">
    <source>
        <dbReference type="SAM" id="Phobius"/>
    </source>
</evidence>
<keyword evidence="1" id="KW-0812">Transmembrane</keyword>
<proteinExistence type="predicted"/>
<gene>
    <name evidence="2" type="ORF">DFH07DRAFT_797297</name>
</gene>
<reference evidence="2" key="1">
    <citation type="submission" date="2023-03" db="EMBL/GenBank/DDBJ databases">
        <title>Massive genome expansion in bonnet fungi (Mycena s.s.) driven by repeated elements and novel gene families across ecological guilds.</title>
        <authorList>
            <consortium name="Lawrence Berkeley National Laboratory"/>
            <person name="Harder C.B."/>
            <person name="Miyauchi S."/>
            <person name="Viragh M."/>
            <person name="Kuo A."/>
            <person name="Thoen E."/>
            <person name="Andreopoulos B."/>
            <person name="Lu D."/>
            <person name="Skrede I."/>
            <person name="Drula E."/>
            <person name="Henrissat B."/>
            <person name="Morin E."/>
            <person name="Kohler A."/>
            <person name="Barry K."/>
            <person name="LaButti K."/>
            <person name="Morin E."/>
            <person name="Salamov A."/>
            <person name="Lipzen A."/>
            <person name="Mereny Z."/>
            <person name="Hegedus B."/>
            <person name="Baldrian P."/>
            <person name="Stursova M."/>
            <person name="Weitz H."/>
            <person name="Taylor A."/>
            <person name="Grigoriev I.V."/>
            <person name="Nagy L.G."/>
            <person name="Martin F."/>
            <person name="Kauserud H."/>
        </authorList>
    </citation>
    <scope>NUCLEOTIDE SEQUENCE</scope>
    <source>
        <strain evidence="2">CBHHK188m</strain>
    </source>
</reference>
<feature type="transmembrane region" description="Helical" evidence="1">
    <location>
        <begin position="226"/>
        <end position="247"/>
    </location>
</feature>
<feature type="transmembrane region" description="Helical" evidence="1">
    <location>
        <begin position="308"/>
        <end position="328"/>
    </location>
</feature>
<organism evidence="2 3">
    <name type="scientific">Mycena maculata</name>
    <dbReference type="NCBI Taxonomy" id="230809"/>
    <lineage>
        <taxon>Eukaryota</taxon>
        <taxon>Fungi</taxon>
        <taxon>Dikarya</taxon>
        <taxon>Basidiomycota</taxon>
        <taxon>Agaricomycotina</taxon>
        <taxon>Agaricomycetes</taxon>
        <taxon>Agaricomycetidae</taxon>
        <taxon>Agaricales</taxon>
        <taxon>Marasmiineae</taxon>
        <taxon>Mycenaceae</taxon>
        <taxon>Mycena</taxon>
    </lineage>
</organism>
<feature type="transmembrane region" description="Helical" evidence="1">
    <location>
        <begin position="28"/>
        <end position="49"/>
    </location>
</feature>
<evidence type="ECO:0000313" key="2">
    <source>
        <dbReference type="EMBL" id="KAJ7777583.1"/>
    </source>
</evidence>
<feature type="transmembrane region" description="Helical" evidence="1">
    <location>
        <begin position="267"/>
        <end position="288"/>
    </location>
</feature>
<dbReference type="AlphaFoldDB" id="A0AAD7NW89"/>
<evidence type="ECO:0000313" key="3">
    <source>
        <dbReference type="Proteomes" id="UP001215280"/>
    </source>
</evidence>
<keyword evidence="3" id="KW-1185">Reference proteome</keyword>
<name>A0AAD7NW89_9AGAR</name>
<protein>
    <submittedName>
        <fullName evidence="2">Uncharacterized protein</fullName>
    </submittedName>
</protein>
<dbReference type="Proteomes" id="UP001215280">
    <property type="component" value="Unassembled WGS sequence"/>
</dbReference>
<sequence length="400" mass="44144">MNNQKNRAWAKHLLFISRVKLIYARITLTRYTTLYFFLALLSCFTLVVLQSSTFASNTEGASAVAAFLSESNVTTKDFGLSFLEDGNVMLCQNIPGQLGADCITLVERAHAHMHVRDIALPQDPQKCAVSLMWFADVLNDARREDLVILAYQIWLFSLSVVTLLNESLPHLFAGLAARALATGWAGFRVQGDKNLYSVYQNVIQAGACGGYDPMGTWWNGDAQHGIAGLVSNVLTLVMMAALSYKLYKVYANQTFSRVGTSAEIHRIYKLVLLLSVSLQLAGFFTLAQTALWIDKISFGPIRPLAQHFPLYLAGFILTVFLEMPWLILVRSLAYNLCIARLSLGCIGVDQCAAGVEDPICALFLDFFGPLRPGHLTVYQSSSVNCNCLLSDKNRTNNTSA</sequence>
<dbReference type="EMBL" id="JARJLG010000010">
    <property type="protein sequence ID" value="KAJ7777583.1"/>
    <property type="molecule type" value="Genomic_DNA"/>
</dbReference>
<keyword evidence="1" id="KW-0472">Membrane</keyword>